<organism evidence="2 3">
    <name type="scientific">Christiangramia sediminicola</name>
    <dbReference type="NCBI Taxonomy" id="3073267"/>
    <lineage>
        <taxon>Bacteria</taxon>
        <taxon>Pseudomonadati</taxon>
        <taxon>Bacteroidota</taxon>
        <taxon>Flavobacteriia</taxon>
        <taxon>Flavobacteriales</taxon>
        <taxon>Flavobacteriaceae</taxon>
        <taxon>Christiangramia</taxon>
    </lineage>
</organism>
<evidence type="ECO:0000256" key="1">
    <source>
        <dbReference type="SAM" id="Phobius"/>
    </source>
</evidence>
<evidence type="ECO:0008006" key="4">
    <source>
        <dbReference type="Google" id="ProtNLM"/>
    </source>
</evidence>
<name>A0ABU1ER35_9FLAO</name>
<feature type="transmembrane region" description="Helical" evidence="1">
    <location>
        <begin position="18"/>
        <end position="38"/>
    </location>
</feature>
<accession>A0ABU1ER35</accession>
<dbReference type="EMBL" id="JAVJIU010000003">
    <property type="protein sequence ID" value="MDR5590477.1"/>
    <property type="molecule type" value="Genomic_DNA"/>
</dbReference>
<comment type="caution">
    <text evidence="2">The sequence shown here is derived from an EMBL/GenBank/DDBJ whole genome shotgun (WGS) entry which is preliminary data.</text>
</comment>
<gene>
    <name evidence="2" type="ORF">RE431_07495</name>
</gene>
<feature type="transmembrane region" description="Helical" evidence="1">
    <location>
        <begin position="44"/>
        <end position="66"/>
    </location>
</feature>
<reference evidence="3" key="1">
    <citation type="submission" date="2023-07" db="EMBL/GenBank/DDBJ databases">
        <title>Christiangramia sp. SM2212., a novel bacterium of the family Flavobacteriaceae isolated from the sea sediment.</title>
        <authorList>
            <person name="Wang J."/>
            <person name="Zhang X."/>
        </authorList>
    </citation>
    <scope>NUCLEOTIDE SEQUENCE [LARGE SCALE GENOMIC DNA]</scope>
    <source>
        <strain evidence="3">SM2212</strain>
    </source>
</reference>
<evidence type="ECO:0000313" key="3">
    <source>
        <dbReference type="Proteomes" id="UP001257234"/>
    </source>
</evidence>
<proteinExistence type="predicted"/>
<dbReference type="Proteomes" id="UP001257234">
    <property type="component" value="Unassembled WGS sequence"/>
</dbReference>
<sequence>MFNLNSGFFDKKIERPRLFVYLIFGSFSILLLYLYYYVDKRNFLDFYIISTIFVLLHITLSCVLIFTWHQDFESKFITKIQKKISRKNNNSFSLQWNSPEELNLIYKNLDEKNFVEVIDENSENLDYIIFSEIIINGKLPESPLFKLNMDNRQTKLFFDLLSHNSEGFTLDKFLKIFKNKNKKATRESIESSYSNTDILPKRHNDLKDVFSNSLVKKD</sequence>
<keyword evidence="1" id="KW-0812">Transmembrane</keyword>
<keyword evidence="3" id="KW-1185">Reference proteome</keyword>
<keyword evidence="1" id="KW-0472">Membrane</keyword>
<dbReference type="RefSeq" id="WP_309561353.1">
    <property type="nucleotide sequence ID" value="NZ_JAVJIU010000003.1"/>
</dbReference>
<protein>
    <recommendedName>
        <fullName evidence="4">Transmembrane protein</fullName>
    </recommendedName>
</protein>
<keyword evidence="1" id="KW-1133">Transmembrane helix</keyword>
<evidence type="ECO:0000313" key="2">
    <source>
        <dbReference type="EMBL" id="MDR5590477.1"/>
    </source>
</evidence>